<dbReference type="Proteomes" id="UP001294444">
    <property type="component" value="Unassembled WGS sequence"/>
</dbReference>
<evidence type="ECO:0000313" key="1">
    <source>
        <dbReference type="EMBL" id="SNX86603.1"/>
    </source>
</evidence>
<proteinExistence type="predicted"/>
<comment type="caution">
    <text evidence="1">The sequence shown here is derived from an EMBL/GenBank/DDBJ whole genome shotgun (WGS) entry which is preliminary data.</text>
</comment>
<keyword evidence="2" id="KW-1185">Reference proteome</keyword>
<dbReference type="AlphaFoldDB" id="A0AAJ4XT34"/>
<accession>A0AAJ4XT34</accession>
<organism evidence="1 2">
    <name type="scientific">Melanopsichium pennsylvanicum</name>
    <dbReference type="NCBI Taxonomy" id="63383"/>
    <lineage>
        <taxon>Eukaryota</taxon>
        <taxon>Fungi</taxon>
        <taxon>Dikarya</taxon>
        <taxon>Basidiomycota</taxon>
        <taxon>Ustilaginomycotina</taxon>
        <taxon>Ustilaginomycetes</taxon>
        <taxon>Ustilaginales</taxon>
        <taxon>Ustilaginaceae</taxon>
        <taxon>Melanopsichium</taxon>
    </lineage>
</organism>
<name>A0AAJ4XT34_9BASI</name>
<evidence type="ECO:0000313" key="2">
    <source>
        <dbReference type="Proteomes" id="UP001294444"/>
    </source>
</evidence>
<gene>
    <name evidence="1" type="ORF">MEPE_05312</name>
</gene>
<protein>
    <submittedName>
        <fullName evidence="1">Uncharacterized protein</fullName>
    </submittedName>
</protein>
<sequence length="107" mass="12054">MFPIRISRSAPREEELTLLPSYSSRSVDRFSTRVDPRRIQFRLGSRAPVLLIMFANAVGCSHKLFQLDRFHCIALGPMLEQLPLAGARGSMEFLCYRATPAKAVEEG</sequence>
<dbReference type="EMBL" id="OAPG01000015">
    <property type="protein sequence ID" value="SNX86603.1"/>
    <property type="molecule type" value="Genomic_DNA"/>
</dbReference>
<reference evidence="1" key="1">
    <citation type="submission" date="2023-10" db="EMBL/GenBank/DDBJ databases">
        <authorList>
            <person name="Guldener U."/>
        </authorList>
    </citation>
    <scope>NUCLEOTIDE SEQUENCE</scope>
    <source>
        <strain evidence="1">Mp4</strain>
    </source>
</reference>